<dbReference type="InterPro" id="IPR023415">
    <property type="entry name" value="LDLR_class-A_CS"/>
</dbReference>
<dbReference type="Gene3D" id="4.10.400.10">
    <property type="entry name" value="Low-density Lipoprotein Receptor"/>
    <property type="match status" value="2"/>
</dbReference>
<feature type="disulfide bond" evidence="2">
    <location>
        <begin position="142"/>
        <end position="154"/>
    </location>
</feature>
<accession>A0ABS2Z2M0</accession>
<dbReference type="PROSITE" id="PS50068">
    <property type="entry name" value="LDLRA_2"/>
    <property type="match status" value="2"/>
</dbReference>
<dbReference type="CDD" id="cd06263">
    <property type="entry name" value="MAM"/>
    <property type="match status" value="4"/>
</dbReference>
<dbReference type="Pfam" id="PF00629">
    <property type="entry name" value="MAM"/>
    <property type="match status" value="5"/>
</dbReference>
<keyword evidence="1 2" id="KW-1015">Disulfide bond</keyword>
<dbReference type="InterPro" id="IPR013320">
    <property type="entry name" value="ConA-like_dom_sf"/>
</dbReference>
<comment type="caution">
    <text evidence="2">Lacks conserved residue(s) required for the propagation of feature annotation.</text>
</comment>
<feature type="non-terminal residue" evidence="5">
    <location>
        <position position="1"/>
    </location>
</feature>
<sequence length="1119" mass="121149">MARLGGPTTDHTLGTNLGWCMSVGLTLDPSGMPAILASPTVGPVAASCEVRFWYRLRVAQSGASGHIAVSASITSASGRLLVWRTMAEDTQGWRQASISTGHISSKFQIFFQASSGLPTLVDVALDDISFHSCSFPERQAQCSAEQVSCPQGGCIDRWQLCDGTVDCRDGSDEATELCVNYTKCDMEMDSCGWLLDGWERTSQALLGTLASPHGPGRDHSWNNDLGHFLFLGSKHHGEGERARLMSPVLLPSAVAEPCQLIFYYHLFGPRGAALNVFYRTRTPGELTRVTRVVGQRGDLWVREEAHFAVNASFQIILEGVLGDGPFGDVALDDLELSPGCRPSSVSLPEGPEPTVPPTACRADQFSCAVGVCIPQSQVCDFQRDCGDASDETPCGTQSFMAQGDGWMDRSSGRLKWTVKEGGGPSERRFLTVSAARGHLFTEAIVVSPLLGPSGPACSVHFEYLLSSAVTHAGLLSLSVWLGGLPPGDVVWRGGPALGEWHNATALLGARERGFQLAFAGYAMEGQDIRVAGVTFLHCGVDYRPDEAQGVSCNFDRGLCGWYQDQNDGLDWTLDGRQGLDHTSGTGHSLSVSLSSPIWSGTSSRLLTYPQPASSASLCLSFWYLLRGAQTGTLSLKMKLLGDTVETLLWTEMHSHGDEWQHGISTVDPWGREFQLIFEVTRDGFEGDAAVDDVTLVSRPCPARLSCSFEVDACGYSTDGGACWVRQSQHSGAIPHGPTTDHSLETTTGFYAVADTSLGVLQGGQTTVLSSEVRSPSAGMECLSFWYHAGGHNPGTLNVIVRQSGHQPETVISLSGMEGVGWHRQWASVEAQSDWVVAFEAVGAGGSQTYIAIDDITIGEGRCPASDFCDFEKDACRWSNTWRPEWEQLDWERASGCNAHHWGPLEDHSLGTQQGGFMLVAGDGRISAGRTAWLLSDHLPPTSAACLCFWYWLDRVDAVYERNELRVSIVGAGEWLSSWYFKEPTAGWQEAQISLASPQEFQIVLEATRALGAIAVDDITYEDGRDCQHKPVAASKASGVQVDFVVAVVFEVIIVLLFVVTLIGVIVYYWRTRQQSPQQSPAGVDQQTGFENVTYDHHSLDTIEVPVMPVSLPGEETSTA</sequence>
<evidence type="ECO:0000313" key="5">
    <source>
        <dbReference type="EMBL" id="MBN3292979.1"/>
    </source>
</evidence>
<keyword evidence="3" id="KW-0812">Transmembrane</keyword>
<dbReference type="SUPFAM" id="SSF57424">
    <property type="entry name" value="LDL receptor-like module"/>
    <property type="match status" value="2"/>
</dbReference>
<dbReference type="Gene3D" id="2.60.120.200">
    <property type="match status" value="5"/>
</dbReference>
<dbReference type="PROSITE" id="PS50060">
    <property type="entry name" value="MAM_2"/>
    <property type="match status" value="6"/>
</dbReference>
<keyword evidence="6" id="KW-1185">Reference proteome</keyword>
<dbReference type="EMBL" id="JAAWVN010019250">
    <property type="protein sequence ID" value="MBN3292979.1"/>
    <property type="molecule type" value="Genomic_DNA"/>
</dbReference>
<feature type="domain" description="MAM" evidence="4">
    <location>
        <begin position="550"/>
        <end position="702"/>
    </location>
</feature>
<comment type="caution">
    <text evidence="5">The sequence shown here is derived from an EMBL/GenBank/DDBJ whole genome shotgun (WGS) entry which is preliminary data.</text>
</comment>
<name>A0ABS2Z2M0_POLSE</name>
<evidence type="ECO:0000256" key="1">
    <source>
        <dbReference type="ARBA" id="ARBA00023157"/>
    </source>
</evidence>
<feature type="disulfide bond" evidence="2">
    <location>
        <begin position="360"/>
        <end position="372"/>
    </location>
</feature>
<dbReference type="CDD" id="cd00112">
    <property type="entry name" value="LDLa"/>
    <property type="match status" value="2"/>
</dbReference>
<dbReference type="InterPro" id="IPR000998">
    <property type="entry name" value="MAM_dom"/>
</dbReference>
<dbReference type="SUPFAM" id="SSF49899">
    <property type="entry name" value="Concanavalin A-like lectins/glucanases"/>
    <property type="match status" value="6"/>
</dbReference>
<keyword evidence="3" id="KW-0472">Membrane</keyword>
<dbReference type="PROSITE" id="PS01209">
    <property type="entry name" value="LDLRA_1"/>
    <property type="match status" value="2"/>
</dbReference>
<dbReference type="SMART" id="SM00137">
    <property type="entry name" value="MAM"/>
    <property type="match status" value="5"/>
</dbReference>
<dbReference type="PANTHER" id="PTHR23282:SF129">
    <property type="entry name" value="APICAL ENDOSOMAL GLYCOPROTEIN"/>
    <property type="match status" value="1"/>
</dbReference>
<dbReference type="InterPro" id="IPR002172">
    <property type="entry name" value="LDrepeatLR_classA_rpt"/>
</dbReference>
<organism evidence="5 6">
    <name type="scientific">Polypterus senegalus</name>
    <name type="common">Senegal bichir</name>
    <dbReference type="NCBI Taxonomy" id="55291"/>
    <lineage>
        <taxon>Eukaryota</taxon>
        <taxon>Metazoa</taxon>
        <taxon>Chordata</taxon>
        <taxon>Craniata</taxon>
        <taxon>Vertebrata</taxon>
        <taxon>Euteleostomi</taxon>
        <taxon>Actinopterygii</taxon>
        <taxon>Polypteriformes</taxon>
        <taxon>Polypteridae</taxon>
        <taxon>Polypterus</taxon>
    </lineage>
</organism>
<feature type="domain" description="MAM" evidence="4">
    <location>
        <begin position="1"/>
        <end position="135"/>
    </location>
</feature>
<evidence type="ECO:0000313" key="6">
    <source>
        <dbReference type="Proteomes" id="UP001166052"/>
    </source>
</evidence>
<proteinExistence type="predicted"/>
<feature type="domain" description="MAM" evidence="4">
    <location>
        <begin position="704"/>
        <end position="864"/>
    </location>
</feature>
<dbReference type="PANTHER" id="PTHR23282">
    <property type="entry name" value="APICAL ENDOSOMAL GLYCOPROTEIN PRECURSOR"/>
    <property type="match status" value="1"/>
</dbReference>
<feature type="disulfide bond" evidence="2">
    <location>
        <begin position="367"/>
        <end position="385"/>
    </location>
</feature>
<feature type="non-terminal residue" evidence="5">
    <location>
        <position position="1119"/>
    </location>
</feature>
<dbReference type="Proteomes" id="UP001166052">
    <property type="component" value="Unassembled WGS sequence"/>
</dbReference>
<feature type="domain" description="MAM" evidence="4">
    <location>
        <begin position="866"/>
        <end position="1028"/>
    </location>
</feature>
<reference evidence="5" key="1">
    <citation type="journal article" date="2021" name="Cell">
        <title>Tracing the genetic footprints of vertebrate landing in non-teleost ray-finned fishes.</title>
        <authorList>
            <person name="Bi X."/>
            <person name="Wang K."/>
            <person name="Yang L."/>
            <person name="Pan H."/>
            <person name="Jiang H."/>
            <person name="Wei Q."/>
            <person name="Fang M."/>
            <person name="Yu H."/>
            <person name="Zhu C."/>
            <person name="Cai Y."/>
            <person name="He Y."/>
            <person name="Gan X."/>
            <person name="Zeng H."/>
            <person name="Yu D."/>
            <person name="Zhu Y."/>
            <person name="Jiang H."/>
            <person name="Qiu Q."/>
            <person name="Yang H."/>
            <person name="Zhang Y.E."/>
            <person name="Wang W."/>
            <person name="Zhu M."/>
            <person name="He S."/>
            <person name="Zhang G."/>
        </authorList>
    </citation>
    <scope>NUCLEOTIDE SEQUENCE</scope>
    <source>
        <strain evidence="5">Bchr_001</strain>
    </source>
</reference>
<evidence type="ECO:0000256" key="2">
    <source>
        <dbReference type="PROSITE-ProRule" id="PRU00124"/>
    </source>
</evidence>
<evidence type="ECO:0000259" key="4">
    <source>
        <dbReference type="PROSITE" id="PS50060"/>
    </source>
</evidence>
<dbReference type="InterPro" id="IPR036055">
    <property type="entry name" value="LDL_receptor-like_sf"/>
</dbReference>
<feature type="transmembrane region" description="Helical" evidence="3">
    <location>
        <begin position="1043"/>
        <end position="1069"/>
    </location>
</feature>
<feature type="disulfide bond" evidence="2">
    <location>
        <begin position="379"/>
        <end position="394"/>
    </location>
</feature>
<protein>
    <submittedName>
        <fullName evidence="5">AEGP protein</fullName>
    </submittedName>
</protein>
<dbReference type="Pfam" id="PF00057">
    <property type="entry name" value="Ldl_recept_a"/>
    <property type="match status" value="2"/>
</dbReference>
<dbReference type="PRINTS" id="PR00261">
    <property type="entry name" value="LDLRECEPTOR"/>
</dbReference>
<feature type="disulfide bond" evidence="2">
    <location>
        <begin position="149"/>
        <end position="167"/>
    </location>
</feature>
<feature type="domain" description="MAM" evidence="4">
    <location>
        <begin position="182"/>
        <end position="342"/>
    </location>
</feature>
<evidence type="ECO:0000256" key="3">
    <source>
        <dbReference type="SAM" id="Phobius"/>
    </source>
</evidence>
<gene>
    <name evidence="5" type="primary">Mamdc4</name>
    <name evidence="5" type="ORF">GTO92_0012426</name>
</gene>
<keyword evidence="3" id="KW-1133">Transmembrane helix</keyword>
<dbReference type="InterPro" id="IPR051560">
    <property type="entry name" value="MAM_domain-containing"/>
</dbReference>
<dbReference type="SMART" id="SM00192">
    <property type="entry name" value="LDLa"/>
    <property type="match status" value="2"/>
</dbReference>
<feature type="domain" description="MAM" evidence="4">
    <location>
        <begin position="377"/>
        <end position="540"/>
    </location>
</feature>